<feature type="domain" description="Glycosyl transferase family 1" evidence="3">
    <location>
        <begin position="223"/>
        <end position="374"/>
    </location>
</feature>
<evidence type="ECO:0000259" key="3">
    <source>
        <dbReference type="Pfam" id="PF00534"/>
    </source>
</evidence>
<feature type="domain" description="Glycosyltransferase subfamily 4-like N-terminal" evidence="4">
    <location>
        <begin position="29"/>
        <end position="204"/>
    </location>
</feature>
<reference evidence="5 6" key="1">
    <citation type="submission" date="2016-03" db="EMBL/GenBank/DDBJ databases">
        <title>Complete genome sequence of a soil Actinobacterium, Nocardioides dokdonensis FR1436.</title>
        <authorList>
            <person name="Kwon S.-K."/>
            <person name="Kim K."/>
            <person name="Kim J.F."/>
        </authorList>
    </citation>
    <scope>NUCLEOTIDE SEQUENCE [LARGE SCALE GENOMIC DNA]</scope>
    <source>
        <strain evidence="5 6">FR1436</strain>
    </source>
</reference>
<dbReference type="GO" id="GO:0016757">
    <property type="term" value="F:glycosyltransferase activity"/>
    <property type="evidence" value="ECO:0007669"/>
    <property type="project" value="UniProtKB-KW"/>
</dbReference>
<dbReference type="PANTHER" id="PTHR12526">
    <property type="entry name" value="GLYCOSYLTRANSFERASE"/>
    <property type="match status" value="1"/>
</dbReference>
<evidence type="ECO:0000256" key="2">
    <source>
        <dbReference type="ARBA" id="ARBA00022679"/>
    </source>
</evidence>
<evidence type="ECO:0000259" key="4">
    <source>
        <dbReference type="Pfam" id="PF13439"/>
    </source>
</evidence>
<dbReference type="KEGG" id="ndk:I601_0099"/>
<proteinExistence type="predicted"/>
<dbReference type="Gene3D" id="3.40.50.2000">
    <property type="entry name" value="Glycogen Phosphorylase B"/>
    <property type="match status" value="2"/>
</dbReference>
<dbReference type="InterPro" id="IPR001296">
    <property type="entry name" value="Glyco_trans_1"/>
</dbReference>
<keyword evidence="6" id="KW-1185">Reference proteome</keyword>
<dbReference type="AlphaFoldDB" id="A0A1A9GG05"/>
<dbReference type="Proteomes" id="UP000077868">
    <property type="component" value="Chromosome"/>
</dbReference>
<gene>
    <name evidence="5" type="primary">pimA_1</name>
    <name evidence="5" type="ORF">I601_0099</name>
</gene>
<sequence>MAASREEAAYDAGGREVVVATLMRRQGGSGVQTHVRTLVEHQDGTASPVRVVNPFDAGSALVRPVFAVRRVITPVSSAGSVWWYREWHARFLRRALAQTLRGAGRAQVVYAQCPPSAEAALAVRGAQPVVMAAHFNVSEADEWAAKGDIAAQGRLFAAIRALEARVLPRLDGIVYVSESSRRDCLERIPAVAGVPSVVVPNCVPVGEASAGCGPGAGQGIEADLVTVGSLEPRKNQAYLLDVLAAARRRGRRCTLTVVGDGPQRGALEQQARRLGLAPDVRFVGHRDDVARLVPQHRVYCHTSRMESFGIVLVEAMAAGVPVLAAPVGGVPEVVRDGLDGRYWPLDDPEAAADVLLAVLDDEVGRSRMGRSARSRAEQVFATDVQCPRLLDFLASVPRRRAGVAPR</sequence>
<dbReference type="InterPro" id="IPR028098">
    <property type="entry name" value="Glyco_trans_4-like_N"/>
</dbReference>
<dbReference type="CDD" id="cd03801">
    <property type="entry name" value="GT4_PimA-like"/>
    <property type="match status" value="1"/>
</dbReference>
<protein>
    <submittedName>
        <fullName evidence="5">GDP-mannose-dependent alpha-(1-2)-phosphatidylinositol mannosyltransferase</fullName>
        <ecNumber evidence="5">2.4.1.57</ecNumber>
    </submittedName>
</protein>
<keyword evidence="2 5" id="KW-0808">Transferase</keyword>
<accession>A0A1A9GG05</accession>
<dbReference type="EMBL" id="CP015079">
    <property type="protein sequence ID" value="ANH36553.1"/>
    <property type="molecule type" value="Genomic_DNA"/>
</dbReference>
<dbReference type="OrthoDB" id="9802525at2"/>
<dbReference type="Pfam" id="PF13439">
    <property type="entry name" value="Glyco_transf_4"/>
    <property type="match status" value="1"/>
</dbReference>
<dbReference type="RefSeq" id="WP_068105055.1">
    <property type="nucleotide sequence ID" value="NZ_CP015079.1"/>
</dbReference>
<name>A0A1A9GG05_9ACTN</name>
<evidence type="ECO:0000313" key="6">
    <source>
        <dbReference type="Proteomes" id="UP000077868"/>
    </source>
</evidence>
<evidence type="ECO:0000256" key="1">
    <source>
        <dbReference type="ARBA" id="ARBA00022676"/>
    </source>
</evidence>
<dbReference type="SUPFAM" id="SSF53756">
    <property type="entry name" value="UDP-Glycosyltransferase/glycogen phosphorylase"/>
    <property type="match status" value="1"/>
</dbReference>
<dbReference type="STRING" id="1300347.I601_0099"/>
<dbReference type="EC" id="2.4.1.57" evidence="5"/>
<dbReference type="PATRIC" id="fig|1300347.3.peg.101"/>
<keyword evidence="1 5" id="KW-0328">Glycosyltransferase</keyword>
<organism evidence="5 6">
    <name type="scientific">Nocardioides dokdonensis FR1436</name>
    <dbReference type="NCBI Taxonomy" id="1300347"/>
    <lineage>
        <taxon>Bacteria</taxon>
        <taxon>Bacillati</taxon>
        <taxon>Actinomycetota</taxon>
        <taxon>Actinomycetes</taxon>
        <taxon>Propionibacteriales</taxon>
        <taxon>Nocardioidaceae</taxon>
        <taxon>Nocardioides</taxon>
    </lineage>
</organism>
<evidence type="ECO:0000313" key="5">
    <source>
        <dbReference type="EMBL" id="ANH36553.1"/>
    </source>
</evidence>
<dbReference type="PANTHER" id="PTHR12526:SF613">
    <property type="entry name" value="PHOSPHATIDYL-MYO-INOSITOL MANNOSYLTRANSFERASE"/>
    <property type="match status" value="1"/>
</dbReference>
<dbReference type="Pfam" id="PF00534">
    <property type="entry name" value="Glycos_transf_1"/>
    <property type="match status" value="1"/>
</dbReference>